<dbReference type="PANTHER" id="PTHR36617:SF15">
    <property type="entry name" value="REVERSE TRANSCRIPTASE ZINC-BINDING DOMAIN-CONTAINING PROTEIN"/>
    <property type="match status" value="1"/>
</dbReference>
<dbReference type="EMBL" id="JAATIP010000297">
    <property type="protein sequence ID" value="KAF4353346.1"/>
    <property type="molecule type" value="Genomic_DNA"/>
</dbReference>
<accession>A0A7J6E4W2</accession>
<comment type="caution">
    <text evidence="4">The sequence shown here is derived from an EMBL/GenBank/DDBJ whole genome shotgun (WGS) entry which is preliminary data.</text>
</comment>
<dbReference type="Proteomes" id="UP000525078">
    <property type="component" value="Unassembled WGS sequence"/>
</dbReference>
<evidence type="ECO:0000259" key="3">
    <source>
        <dbReference type="Pfam" id="PF13966"/>
    </source>
</evidence>
<sequence length="469" mass="53241">MGAEEDLRARGTRNHHTTPVGGPKTHFGYQKGKHTQDLLGLINEAGVWCSDGDDILNIIEQYYTTLFMTSFPANEDTEALINFTKSSMTHRRMFIVLLMVGLDISMSGIFVPILYDIKRLICVKMEPSVIIIGQTPSYVWRSIIWGRSLLIKGLRKRVGTGDTILVFKDPWLPRPATLRPYCSTLDNLNLLVRDLINESRSGWNMQMVRELFNVADQQSICSLPISKFPKADSWMWHYTADGTYSVKSGYFVASQLDQFDPSPSKSWFAVWWKGFWKTSLPKKVLIFAWRGFHDALPTYVGLQKRKVVDHTNCPICGFSVDSNSHAVFLCRGFKKIWKELRVTMLNNLSMDISFKQIVPKASEILSRSEYELFLVAAWYIWSERNQIVHGRKANPSDVVVSQIFKLFNEYSQCSRHNVMAKGSTCLSPERWVKPPLGAYKLNVDASLDVNSNTIGIGAIVQDTTGNVLG</sequence>
<keyword evidence="2" id="KW-1133">Transmembrane helix</keyword>
<dbReference type="PANTHER" id="PTHR36617">
    <property type="entry name" value="PROTEIN, PUTATIVE-RELATED"/>
    <property type="match status" value="1"/>
</dbReference>
<evidence type="ECO:0000313" key="5">
    <source>
        <dbReference type="Proteomes" id="UP000525078"/>
    </source>
</evidence>
<dbReference type="AlphaFoldDB" id="A0A7J6E4W2"/>
<organism evidence="4 5">
    <name type="scientific">Cannabis sativa</name>
    <name type="common">Hemp</name>
    <name type="synonym">Marijuana</name>
    <dbReference type="NCBI Taxonomy" id="3483"/>
    <lineage>
        <taxon>Eukaryota</taxon>
        <taxon>Viridiplantae</taxon>
        <taxon>Streptophyta</taxon>
        <taxon>Embryophyta</taxon>
        <taxon>Tracheophyta</taxon>
        <taxon>Spermatophyta</taxon>
        <taxon>Magnoliopsida</taxon>
        <taxon>eudicotyledons</taxon>
        <taxon>Gunneridae</taxon>
        <taxon>Pentapetalae</taxon>
        <taxon>rosids</taxon>
        <taxon>fabids</taxon>
        <taxon>Rosales</taxon>
        <taxon>Cannabaceae</taxon>
        <taxon>Cannabis</taxon>
    </lineage>
</organism>
<protein>
    <recommendedName>
        <fullName evidence="3">Reverse transcriptase zinc-binding domain-containing protein</fullName>
    </recommendedName>
</protein>
<feature type="non-terminal residue" evidence="4">
    <location>
        <position position="1"/>
    </location>
</feature>
<feature type="region of interest" description="Disordered" evidence="1">
    <location>
        <begin position="1"/>
        <end position="29"/>
    </location>
</feature>
<name>A0A7J6E4W2_CANSA</name>
<keyword evidence="2" id="KW-0472">Membrane</keyword>
<keyword evidence="2" id="KW-0812">Transmembrane</keyword>
<feature type="transmembrane region" description="Helical" evidence="2">
    <location>
        <begin position="94"/>
        <end position="115"/>
    </location>
</feature>
<feature type="domain" description="Reverse transcriptase zinc-binding" evidence="3">
    <location>
        <begin position="244"/>
        <end position="337"/>
    </location>
</feature>
<evidence type="ECO:0000313" key="4">
    <source>
        <dbReference type="EMBL" id="KAF4353346.1"/>
    </source>
</evidence>
<evidence type="ECO:0000256" key="2">
    <source>
        <dbReference type="SAM" id="Phobius"/>
    </source>
</evidence>
<evidence type="ECO:0000256" key="1">
    <source>
        <dbReference type="SAM" id="MobiDB-lite"/>
    </source>
</evidence>
<gene>
    <name evidence="4" type="ORF">F8388_015757</name>
</gene>
<reference evidence="4 5" key="1">
    <citation type="journal article" date="2020" name="bioRxiv">
        <title>Sequence and annotation of 42 cannabis genomes reveals extensive copy number variation in cannabinoid synthesis and pathogen resistance genes.</title>
        <authorList>
            <person name="Mckernan K.J."/>
            <person name="Helbert Y."/>
            <person name="Kane L.T."/>
            <person name="Ebling H."/>
            <person name="Zhang L."/>
            <person name="Liu B."/>
            <person name="Eaton Z."/>
            <person name="Mclaughlin S."/>
            <person name="Kingan S."/>
            <person name="Baybayan P."/>
            <person name="Concepcion G."/>
            <person name="Jordan M."/>
            <person name="Riva A."/>
            <person name="Barbazuk W."/>
            <person name="Harkins T."/>
        </authorList>
    </citation>
    <scope>NUCLEOTIDE SEQUENCE [LARGE SCALE GENOMIC DNA]</scope>
    <source>
        <strain evidence="5">cv. Jamaican Lion 4</strain>
        <tissue evidence="4">Leaf</tissue>
    </source>
</reference>
<dbReference type="Pfam" id="PF13966">
    <property type="entry name" value="zf-RVT"/>
    <property type="match status" value="1"/>
</dbReference>
<dbReference type="InterPro" id="IPR026960">
    <property type="entry name" value="RVT-Znf"/>
</dbReference>
<proteinExistence type="predicted"/>